<evidence type="ECO:0000313" key="9">
    <source>
        <dbReference type="Proteomes" id="UP000184225"/>
    </source>
</evidence>
<dbReference type="EMBL" id="FQYY01000027">
    <property type="protein sequence ID" value="SHJ26729.1"/>
    <property type="molecule type" value="Genomic_DNA"/>
</dbReference>
<keyword evidence="3 6" id="KW-0812">Transmembrane</keyword>
<evidence type="ECO:0000256" key="3">
    <source>
        <dbReference type="ARBA" id="ARBA00022692"/>
    </source>
</evidence>
<gene>
    <name evidence="8" type="ORF">SAMN04488096_1275</name>
</gene>
<evidence type="ECO:0000256" key="4">
    <source>
        <dbReference type="ARBA" id="ARBA00022989"/>
    </source>
</evidence>
<sequence length="146" mass="16138">MKTQPNIGKRILAGFIDYLLIYGFTFFMVFTLGEPNDDGGYSLNGAPALIPMIFWLIMTVGLESGFGGTIGNSIVGLKAIPMNGINQKLTFGQSFKRHLLDPIDMFFFGLVGIITIKNTDKNQRVGDLWAKTIVVPMKSLTENKNE</sequence>
<proteinExistence type="predicted"/>
<dbReference type="InterPro" id="IPR051791">
    <property type="entry name" value="Pra-immunoreactive"/>
</dbReference>
<dbReference type="InterPro" id="IPR010432">
    <property type="entry name" value="RDD"/>
</dbReference>
<dbReference type="STRING" id="579105.SAMN04488096_1275"/>
<evidence type="ECO:0000256" key="5">
    <source>
        <dbReference type="ARBA" id="ARBA00023136"/>
    </source>
</evidence>
<reference evidence="8 9" key="1">
    <citation type="submission" date="2016-11" db="EMBL/GenBank/DDBJ databases">
        <authorList>
            <person name="Jaros S."/>
            <person name="Januszkiewicz K."/>
            <person name="Wedrychowicz H."/>
        </authorList>
    </citation>
    <scope>NUCLEOTIDE SEQUENCE [LARGE SCALE GENOMIC DNA]</scope>
    <source>
        <strain evidence="8 9">DSM 21425</strain>
    </source>
</reference>
<feature type="transmembrane region" description="Helical" evidence="6">
    <location>
        <begin position="12"/>
        <end position="32"/>
    </location>
</feature>
<dbReference type="PANTHER" id="PTHR36115">
    <property type="entry name" value="PROLINE-RICH ANTIGEN HOMOLOG-RELATED"/>
    <property type="match status" value="1"/>
</dbReference>
<evidence type="ECO:0000313" key="8">
    <source>
        <dbReference type="EMBL" id="SHJ26729.1"/>
    </source>
</evidence>
<keyword evidence="2" id="KW-1003">Cell membrane</keyword>
<evidence type="ECO:0000259" key="7">
    <source>
        <dbReference type="Pfam" id="PF06271"/>
    </source>
</evidence>
<evidence type="ECO:0000256" key="6">
    <source>
        <dbReference type="SAM" id="Phobius"/>
    </source>
</evidence>
<name>A0A1M6HWV9_9FLAO</name>
<keyword evidence="9" id="KW-1185">Reference proteome</keyword>
<accession>A0A1M6HWV9</accession>
<organism evidence="8 9">
    <name type="scientific">Mesonia phycicola</name>
    <dbReference type="NCBI Taxonomy" id="579105"/>
    <lineage>
        <taxon>Bacteria</taxon>
        <taxon>Pseudomonadati</taxon>
        <taxon>Bacteroidota</taxon>
        <taxon>Flavobacteriia</taxon>
        <taxon>Flavobacteriales</taxon>
        <taxon>Flavobacteriaceae</taxon>
        <taxon>Mesonia</taxon>
    </lineage>
</organism>
<dbReference type="Pfam" id="PF06271">
    <property type="entry name" value="RDD"/>
    <property type="match status" value="1"/>
</dbReference>
<keyword evidence="4 6" id="KW-1133">Transmembrane helix</keyword>
<protein>
    <submittedName>
        <fullName evidence="8">Uncharacterized membrane protein YckC, RDD family</fullName>
    </submittedName>
</protein>
<evidence type="ECO:0000256" key="1">
    <source>
        <dbReference type="ARBA" id="ARBA00004651"/>
    </source>
</evidence>
<dbReference type="GO" id="GO:0005886">
    <property type="term" value="C:plasma membrane"/>
    <property type="evidence" value="ECO:0007669"/>
    <property type="project" value="UniProtKB-SubCell"/>
</dbReference>
<comment type="subcellular location">
    <subcellularLocation>
        <location evidence="1">Cell membrane</location>
        <topology evidence="1">Multi-pass membrane protein</topology>
    </subcellularLocation>
</comment>
<feature type="domain" description="RDD" evidence="7">
    <location>
        <begin position="5"/>
        <end position="131"/>
    </location>
</feature>
<dbReference type="RefSeq" id="WP_234971645.1">
    <property type="nucleotide sequence ID" value="NZ_FQYY01000027.1"/>
</dbReference>
<keyword evidence="5 6" id="KW-0472">Membrane</keyword>
<dbReference type="AlphaFoldDB" id="A0A1M6HWV9"/>
<feature type="transmembrane region" description="Helical" evidence="6">
    <location>
        <begin position="52"/>
        <end position="77"/>
    </location>
</feature>
<dbReference type="Proteomes" id="UP000184225">
    <property type="component" value="Unassembled WGS sequence"/>
</dbReference>
<evidence type="ECO:0000256" key="2">
    <source>
        <dbReference type="ARBA" id="ARBA00022475"/>
    </source>
</evidence>
<dbReference type="PANTHER" id="PTHR36115:SF4">
    <property type="entry name" value="MEMBRANE PROTEIN"/>
    <property type="match status" value="1"/>
</dbReference>